<name>A0A8K0NQW4_9TREE</name>
<feature type="region of interest" description="Disordered" evidence="3">
    <location>
        <begin position="1049"/>
        <end position="1080"/>
    </location>
</feature>
<evidence type="ECO:0000313" key="4">
    <source>
        <dbReference type="EMBL" id="KAG7544236.1"/>
    </source>
</evidence>
<feature type="region of interest" description="Disordered" evidence="3">
    <location>
        <begin position="953"/>
        <end position="989"/>
    </location>
</feature>
<dbReference type="GO" id="GO:0005737">
    <property type="term" value="C:cytoplasm"/>
    <property type="evidence" value="ECO:0007669"/>
    <property type="project" value="TreeGrafter"/>
</dbReference>
<organism evidence="4 5">
    <name type="scientific">Filobasidium floriforme</name>
    <dbReference type="NCBI Taxonomy" id="5210"/>
    <lineage>
        <taxon>Eukaryota</taxon>
        <taxon>Fungi</taxon>
        <taxon>Dikarya</taxon>
        <taxon>Basidiomycota</taxon>
        <taxon>Agaricomycotina</taxon>
        <taxon>Tremellomycetes</taxon>
        <taxon>Filobasidiales</taxon>
        <taxon>Filobasidiaceae</taxon>
        <taxon>Filobasidium</taxon>
    </lineage>
</organism>
<feature type="compositionally biased region" description="Low complexity" evidence="3">
    <location>
        <begin position="1067"/>
        <end position="1080"/>
    </location>
</feature>
<accession>A0A8K0NQW4</accession>
<comment type="caution">
    <text evidence="4">The sequence shown here is derived from an EMBL/GenBank/DDBJ whole genome shotgun (WGS) entry which is preliminary data.</text>
</comment>
<evidence type="ECO:0000313" key="5">
    <source>
        <dbReference type="Proteomes" id="UP000812966"/>
    </source>
</evidence>
<dbReference type="InterPro" id="IPR032675">
    <property type="entry name" value="LRR_dom_sf"/>
</dbReference>
<dbReference type="AlphaFoldDB" id="A0A8K0NQW4"/>
<feature type="region of interest" description="Disordered" evidence="3">
    <location>
        <begin position="531"/>
        <end position="567"/>
    </location>
</feature>
<feature type="compositionally biased region" description="Polar residues" evidence="3">
    <location>
        <begin position="49"/>
        <end position="62"/>
    </location>
</feature>
<dbReference type="PANTHER" id="PTHR48051:SF1">
    <property type="entry name" value="RAS SUPPRESSOR PROTEIN 1"/>
    <property type="match status" value="1"/>
</dbReference>
<dbReference type="Proteomes" id="UP000812966">
    <property type="component" value="Unassembled WGS sequence"/>
</dbReference>
<protein>
    <recommendedName>
        <fullName evidence="6">RAM signaling network component</fullName>
    </recommendedName>
</protein>
<feature type="compositionally biased region" description="Basic and acidic residues" evidence="3">
    <location>
        <begin position="360"/>
        <end position="369"/>
    </location>
</feature>
<gene>
    <name evidence="4" type="ORF">FFLO_03349</name>
</gene>
<feature type="compositionally biased region" description="Polar residues" evidence="3">
    <location>
        <begin position="500"/>
        <end position="513"/>
    </location>
</feature>
<feature type="compositionally biased region" description="Polar residues" evidence="3">
    <location>
        <begin position="425"/>
        <end position="438"/>
    </location>
</feature>
<reference evidence="4" key="1">
    <citation type="submission" date="2020-04" db="EMBL/GenBank/DDBJ databases">
        <title>Analysis of mating type loci in Filobasidium floriforme.</title>
        <authorList>
            <person name="Nowrousian M."/>
        </authorList>
    </citation>
    <scope>NUCLEOTIDE SEQUENCE</scope>
    <source>
        <strain evidence="4">CBS 6242</strain>
    </source>
</reference>
<feature type="compositionally biased region" description="Basic and acidic residues" evidence="3">
    <location>
        <begin position="143"/>
        <end position="159"/>
    </location>
</feature>
<feature type="region of interest" description="Disordered" evidence="3">
    <location>
        <begin position="825"/>
        <end position="856"/>
    </location>
</feature>
<keyword evidence="2" id="KW-0677">Repeat</keyword>
<dbReference type="InterPro" id="IPR019487">
    <property type="entry name" value="RAM_signalling_pathway_SOG2"/>
</dbReference>
<dbReference type="Gene3D" id="3.80.10.10">
    <property type="entry name" value="Ribonuclease Inhibitor"/>
    <property type="match status" value="1"/>
</dbReference>
<dbReference type="InterPro" id="IPR001611">
    <property type="entry name" value="Leu-rich_rpt"/>
</dbReference>
<dbReference type="InterPro" id="IPR003591">
    <property type="entry name" value="Leu-rich_rpt_typical-subtyp"/>
</dbReference>
<feature type="compositionally biased region" description="Low complexity" evidence="3">
    <location>
        <begin position="99"/>
        <end position="110"/>
    </location>
</feature>
<feature type="compositionally biased region" description="Polar residues" evidence="3">
    <location>
        <begin position="455"/>
        <end position="467"/>
    </location>
</feature>
<keyword evidence="1" id="KW-0433">Leucine-rich repeat</keyword>
<feature type="compositionally biased region" description="Polar residues" evidence="3">
    <location>
        <begin position="549"/>
        <end position="565"/>
    </location>
</feature>
<feature type="region of interest" description="Disordered" evidence="3">
    <location>
        <begin position="415"/>
        <end position="517"/>
    </location>
</feature>
<dbReference type="PROSITE" id="PS51450">
    <property type="entry name" value="LRR"/>
    <property type="match status" value="1"/>
</dbReference>
<dbReference type="Pfam" id="PF10428">
    <property type="entry name" value="SOG2"/>
    <property type="match status" value="1"/>
</dbReference>
<dbReference type="InterPro" id="IPR050216">
    <property type="entry name" value="LRR_domain-containing"/>
</dbReference>
<proteinExistence type="predicted"/>
<evidence type="ECO:0000256" key="2">
    <source>
        <dbReference type="ARBA" id="ARBA00022737"/>
    </source>
</evidence>
<evidence type="ECO:0000256" key="1">
    <source>
        <dbReference type="ARBA" id="ARBA00022614"/>
    </source>
</evidence>
<keyword evidence="5" id="KW-1185">Reference proteome</keyword>
<dbReference type="EMBL" id="JABELV010000061">
    <property type="protein sequence ID" value="KAG7544236.1"/>
    <property type="molecule type" value="Genomic_DNA"/>
</dbReference>
<feature type="region of interest" description="Disordered" evidence="3">
    <location>
        <begin position="1"/>
        <end position="120"/>
    </location>
</feature>
<dbReference type="SUPFAM" id="SSF52075">
    <property type="entry name" value="Outer arm dynein light chain 1"/>
    <property type="match status" value="1"/>
</dbReference>
<feature type="region of interest" description="Disordered" evidence="3">
    <location>
        <begin position="143"/>
        <end position="198"/>
    </location>
</feature>
<dbReference type="PANTHER" id="PTHR48051">
    <property type="match status" value="1"/>
</dbReference>
<dbReference type="SMART" id="SM00369">
    <property type="entry name" value="LRR_TYP"/>
    <property type="match status" value="4"/>
</dbReference>
<dbReference type="Pfam" id="PF13855">
    <property type="entry name" value="LRR_8"/>
    <property type="match status" value="1"/>
</dbReference>
<feature type="region of interest" description="Disordered" evidence="3">
    <location>
        <begin position="358"/>
        <end position="385"/>
    </location>
</feature>
<dbReference type="OrthoDB" id="1394818at2759"/>
<evidence type="ECO:0000256" key="3">
    <source>
        <dbReference type="SAM" id="MobiDB-lite"/>
    </source>
</evidence>
<evidence type="ECO:0008006" key="6">
    <source>
        <dbReference type="Google" id="ProtNLM"/>
    </source>
</evidence>
<sequence>MLARVNWDVEDNSSMDSMPPPPPHPYSGFVPQASSSTGSLRLPHDMANRNRSNTVASLSRGSSPVPINAALPFNRGPAPGELFHPPDLTPRREGWQGIQSQQQHNHSQSSGAWVPPAPLRIIDSPSKEYMSRSGSMDVNAMRKMSEDVHDRSISREGQPRRTPNGHSDGSRLGHSHHAQSPEHRHQKSSTSSGSSPAPIVGIAKHIVAESEHSKDGGDTLDLSRRGIKLIEADDVVMLRTAVGKDRLGVWRLALSYNRLTAKSFDPTFNTLTRLRYLNLKGNRLATIPQVLLELPSLEILDVSKNELVTLPDDPGRLVQLRVMALSHNKLRKLPGYLVHFANLKVLVVDHNPIEWPPPEVLEHKPEPIDLRGGTKGSTDSTSHKKDDQLWIASIKDWMRTHEQEQVRLAAESLRNMGESEPPTSPSAQHSRSKQSLSSIPDEGEPSSLPWLIRRTGSNDSRGSTNGPLSPPPAIRSEPHLGSTKRRRANTTRSEVDSAGTPLSSEDPSPSMSPVSIDPKAEGLVTLARNVSSSSTLKDGKYGPGHARGSSYTASQRSSTNLSTKKSLPDLRLSHAQILADRRSLEMDSNRDSLTPTRAVNIDPLSQAGDLARTPQKTPFEDDVQKGEAKHIAFFEVTPKKAIVDKENAAEERNIGDSRNSYFKRLSTLPASSMSKAIPAALLASIDAIRGLLFAMSQVHTSLQQYLTFAADDRVASVFARVLDPAAGYLNDLIGSLDRFDLVSQRRTPHASIIRPVIESCRDSIAVFAKVMGVLKLQVAALRSSADLRYTKTLFLMVYGSFGEIVASWQALGPLLEEIKPLLRETSKEGRHRPGASYSSSLRTPISPIPERGESQSPSSYAVKAKLAMSPVTATIDLVAKGSPIRPMGNGREKSRRHAGSFSAEDVQTGMMLGPDGLVSAASSDSGSRDMPMIPRKASHLRQESTASQVILEADEEDDQDDASVSMPPIKNPSREGSFARHGPSSSAGSMKSFGAIRSHLRREGHLDGTPPTPRSAATVVDEGVLDTLEQASDIAYTVWLRLSEELRDPHDQASTPGRLGLAKLNTSTSSPGHGGSSPLPRSERVIELLARIAMAEETTRHLHESLMEVRAGAHSGSYAYGSGPVPGIAEVRLPHNAQSFIKAVVKVSELAILVSKERPLPISVRSLLAKLTSKTRECGILLQVSTLKPVSAGGNNGLPSAGPPSSGFRPYSPAFGL</sequence>